<name>A0A7C4CCH1_UNCW3</name>
<keyword evidence="8" id="KW-1133">Transmembrane helix</keyword>
<feature type="domain" description="Csd3-like second N-terminal" evidence="10">
    <location>
        <begin position="154"/>
        <end position="273"/>
    </location>
</feature>
<dbReference type="GO" id="GO:0030313">
    <property type="term" value="C:cell envelope"/>
    <property type="evidence" value="ECO:0007669"/>
    <property type="project" value="UniProtKB-SubCell"/>
</dbReference>
<dbReference type="GO" id="GO:0046872">
    <property type="term" value="F:metal ion binding"/>
    <property type="evidence" value="ECO:0007669"/>
    <property type="project" value="UniProtKB-KW"/>
</dbReference>
<evidence type="ECO:0000256" key="8">
    <source>
        <dbReference type="SAM" id="Phobius"/>
    </source>
</evidence>
<evidence type="ECO:0000256" key="7">
    <source>
        <dbReference type="ARBA" id="ARBA00023049"/>
    </source>
</evidence>
<dbReference type="EMBL" id="DSUT01000009">
    <property type="protein sequence ID" value="HGK27389.1"/>
    <property type="molecule type" value="Genomic_DNA"/>
</dbReference>
<evidence type="ECO:0000256" key="3">
    <source>
        <dbReference type="ARBA" id="ARBA00022670"/>
    </source>
</evidence>
<reference evidence="11" key="1">
    <citation type="journal article" date="2020" name="mSystems">
        <title>Genome- and Community-Level Interaction Insights into Carbon Utilization and Element Cycling Functions of Hydrothermarchaeota in Hydrothermal Sediment.</title>
        <authorList>
            <person name="Zhou Z."/>
            <person name="Liu Y."/>
            <person name="Xu W."/>
            <person name="Pan J."/>
            <person name="Luo Z.H."/>
            <person name="Li M."/>
        </authorList>
    </citation>
    <scope>NUCLEOTIDE SEQUENCE [LARGE SCALE GENOMIC DNA]</scope>
    <source>
        <strain evidence="11">SpSt-488</strain>
    </source>
</reference>
<evidence type="ECO:0000313" key="11">
    <source>
        <dbReference type="EMBL" id="HGK27389.1"/>
    </source>
</evidence>
<comment type="caution">
    <text evidence="11">The sequence shown here is derived from an EMBL/GenBank/DDBJ whole genome shotgun (WGS) entry which is preliminary data.</text>
</comment>
<dbReference type="SUPFAM" id="SSF51261">
    <property type="entry name" value="Duplicated hybrid motif"/>
    <property type="match status" value="1"/>
</dbReference>
<evidence type="ECO:0000259" key="9">
    <source>
        <dbReference type="Pfam" id="PF01551"/>
    </source>
</evidence>
<dbReference type="PANTHER" id="PTHR21666:SF288">
    <property type="entry name" value="CELL DIVISION PROTEIN YTFB"/>
    <property type="match status" value="1"/>
</dbReference>
<evidence type="ECO:0000259" key="10">
    <source>
        <dbReference type="Pfam" id="PF19425"/>
    </source>
</evidence>
<sequence length="417" mass="45577">MPVPLTQLYARKPPRRRRTLLLVGFVVAVLLSAVVVLALLRPARPAKPETVPTESSAESTSVNAVAVRPGEIMPSILGRVGIAGRQADRIIAALRAAGFDFRALRPGDSLTLAALDSNRALLFYRQSAELVYRIDLDSTDCRVGTILLDVRLEPDVVSGVITSSLYQALLDAGEKPGLIADYTDIFGWEVDFFSETQPGDSFRITLQRKLVDSRLVGYGPILSARYKGTVGDFVAFRFTDADGHTDYYNSEGQSLRKTFLKSPLRFSRISSYFGNRRHPILGVRRMHHGLDYVAPTGTPVSCVADGRVLVAGWSGGYGRLVEVGHGEGYVTRYGHLSRFGKGIRSGVSVRQGDVIGYVGSTGLSTGPHLHYEVRKHGTTVNPLRLNPPRAAPVKLAYISRFNAVRDSLAALERSLQR</sequence>
<gene>
    <name evidence="11" type="ORF">ENS41_00345</name>
</gene>
<keyword evidence="8" id="KW-0472">Membrane</keyword>
<dbReference type="InterPro" id="IPR045834">
    <property type="entry name" value="Csd3_N2"/>
</dbReference>
<dbReference type="Gene3D" id="3.10.450.350">
    <property type="match status" value="2"/>
</dbReference>
<dbReference type="GO" id="GO:0006508">
    <property type="term" value="P:proteolysis"/>
    <property type="evidence" value="ECO:0007669"/>
    <property type="project" value="UniProtKB-KW"/>
</dbReference>
<comment type="cofactor">
    <cofactor evidence="1">
        <name>Zn(2+)</name>
        <dbReference type="ChEBI" id="CHEBI:29105"/>
    </cofactor>
</comment>
<protein>
    <submittedName>
        <fullName evidence="11">M23 family metallopeptidase</fullName>
    </submittedName>
</protein>
<keyword evidence="4" id="KW-0479">Metal-binding</keyword>
<keyword evidence="5" id="KW-0378">Hydrolase</keyword>
<keyword evidence="3" id="KW-0645">Protease</keyword>
<accession>A0A7C4CCH1</accession>
<evidence type="ECO:0000256" key="5">
    <source>
        <dbReference type="ARBA" id="ARBA00022801"/>
    </source>
</evidence>
<dbReference type="InterPro" id="IPR050570">
    <property type="entry name" value="Cell_wall_metabolism_enzyme"/>
</dbReference>
<evidence type="ECO:0000256" key="4">
    <source>
        <dbReference type="ARBA" id="ARBA00022723"/>
    </source>
</evidence>
<proteinExistence type="predicted"/>
<evidence type="ECO:0000256" key="2">
    <source>
        <dbReference type="ARBA" id="ARBA00004196"/>
    </source>
</evidence>
<dbReference type="InterPro" id="IPR011055">
    <property type="entry name" value="Dup_hybrid_motif"/>
</dbReference>
<keyword evidence="8" id="KW-0812">Transmembrane</keyword>
<dbReference type="CDD" id="cd12797">
    <property type="entry name" value="M23_peptidase"/>
    <property type="match status" value="1"/>
</dbReference>
<dbReference type="FunFam" id="2.70.70.10:FF:000006">
    <property type="entry name" value="M23 family peptidase"/>
    <property type="match status" value="1"/>
</dbReference>
<dbReference type="GO" id="GO:0004222">
    <property type="term" value="F:metalloendopeptidase activity"/>
    <property type="evidence" value="ECO:0007669"/>
    <property type="project" value="TreeGrafter"/>
</dbReference>
<evidence type="ECO:0000256" key="1">
    <source>
        <dbReference type="ARBA" id="ARBA00001947"/>
    </source>
</evidence>
<keyword evidence="6" id="KW-0862">Zinc</keyword>
<feature type="domain" description="M23ase beta-sheet core" evidence="9">
    <location>
        <begin position="285"/>
        <end position="382"/>
    </location>
</feature>
<keyword evidence="7" id="KW-0482">Metalloprotease</keyword>
<dbReference type="InterPro" id="IPR016047">
    <property type="entry name" value="M23ase_b-sheet_dom"/>
</dbReference>
<dbReference type="Gene3D" id="2.70.70.10">
    <property type="entry name" value="Glucose Permease (Domain IIA)"/>
    <property type="match status" value="1"/>
</dbReference>
<dbReference type="Pfam" id="PF19425">
    <property type="entry name" value="Csd3_N2"/>
    <property type="match status" value="1"/>
</dbReference>
<feature type="transmembrane region" description="Helical" evidence="8">
    <location>
        <begin position="20"/>
        <end position="40"/>
    </location>
</feature>
<dbReference type="PANTHER" id="PTHR21666">
    <property type="entry name" value="PEPTIDASE-RELATED"/>
    <property type="match status" value="1"/>
</dbReference>
<dbReference type="Pfam" id="PF01551">
    <property type="entry name" value="Peptidase_M23"/>
    <property type="match status" value="1"/>
</dbReference>
<comment type="subcellular location">
    <subcellularLocation>
        <location evidence="2">Cell envelope</location>
    </subcellularLocation>
</comment>
<dbReference type="AlphaFoldDB" id="A0A7C4CCH1"/>
<organism evidence="11">
    <name type="scientific">candidate division WOR-3 bacterium</name>
    <dbReference type="NCBI Taxonomy" id="2052148"/>
    <lineage>
        <taxon>Bacteria</taxon>
        <taxon>Bacteria division WOR-3</taxon>
    </lineage>
</organism>
<evidence type="ECO:0000256" key="6">
    <source>
        <dbReference type="ARBA" id="ARBA00022833"/>
    </source>
</evidence>